<evidence type="ECO:0000256" key="5">
    <source>
        <dbReference type="ARBA" id="ARBA00022692"/>
    </source>
</evidence>
<evidence type="ECO:0000259" key="15">
    <source>
        <dbReference type="Pfam" id="PF07715"/>
    </source>
</evidence>
<dbReference type="RefSeq" id="WP_079683401.1">
    <property type="nucleotide sequence ID" value="NZ_FUYQ01000012.1"/>
</dbReference>
<keyword evidence="3 11" id="KW-1134">Transmembrane beta strand</keyword>
<name>A0A1T5CG50_9BACT</name>
<evidence type="ECO:0000259" key="14">
    <source>
        <dbReference type="Pfam" id="PF00593"/>
    </source>
</evidence>
<keyword evidence="6" id="KW-0408">Iron</keyword>
<dbReference type="InterPro" id="IPR012910">
    <property type="entry name" value="Plug_dom"/>
</dbReference>
<gene>
    <name evidence="16" type="ORF">SAMN05660349_01872</name>
</gene>
<evidence type="ECO:0000256" key="11">
    <source>
        <dbReference type="PROSITE-ProRule" id="PRU01360"/>
    </source>
</evidence>
<comment type="subcellular location">
    <subcellularLocation>
        <location evidence="1 11">Cell outer membrane</location>
        <topology evidence="1 11">Multi-pass membrane protein</topology>
    </subcellularLocation>
</comment>
<evidence type="ECO:0000256" key="12">
    <source>
        <dbReference type="RuleBase" id="RU003357"/>
    </source>
</evidence>
<dbReference type="InterPro" id="IPR000531">
    <property type="entry name" value="Beta-barrel_TonB"/>
</dbReference>
<dbReference type="Pfam" id="PF00593">
    <property type="entry name" value="TonB_dep_Rec_b-barrel"/>
    <property type="match status" value="1"/>
</dbReference>
<evidence type="ECO:0000256" key="8">
    <source>
        <dbReference type="ARBA" id="ARBA00023077"/>
    </source>
</evidence>
<keyword evidence="17" id="KW-1185">Reference proteome</keyword>
<evidence type="ECO:0000256" key="9">
    <source>
        <dbReference type="ARBA" id="ARBA00023136"/>
    </source>
</evidence>
<dbReference type="Pfam" id="PF07715">
    <property type="entry name" value="Plug"/>
    <property type="match status" value="1"/>
</dbReference>
<dbReference type="PROSITE" id="PS52016">
    <property type="entry name" value="TONB_DEPENDENT_REC_3"/>
    <property type="match status" value="1"/>
</dbReference>
<dbReference type="Gene3D" id="2.40.170.20">
    <property type="entry name" value="TonB-dependent receptor, beta-barrel domain"/>
    <property type="match status" value="1"/>
</dbReference>
<dbReference type="PANTHER" id="PTHR32552">
    <property type="entry name" value="FERRICHROME IRON RECEPTOR-RELATED"/>
    <property type="match status" value="1"/>
</dbReference>
<evidence type="ECO:0000256" key="13">
    <source>
        <dbReference type="SAM" id="SignalP"/>
    </source>
</evidence>
<feature type="signal peptide" evidence="13">
    <location>
        <begin position="1"/>
        <end position="22"/>
    </location>
</feature>
<keyword evidence="2 11" id="KW-0813">Transport</keyword>
<dbReference type="Proteomes" id="UP000190852">
    <property type="component" value="Unassembled WGS sequence"/>
</dbReference>
<evidence type="ECO:0000313" key="16">
    <source>
        <dbReference type="EMBL" id="SKB58458.1"/>
    </source>
</evidence>
<protein>
    <submittedName>
        <fullName evidence="16">Outer membrane receptor proteins, mostly Fe transport</fullName>
    </submittedName>
</protein>
<feature type="domain" description="TonB-dependent receptor-like beta-barrel" evidence="14">
    <location>
        <begin position="244"/>
        <end position="723"/>
    </location>
</feature>
<evidence type="ECO:0000313" key="17">
    <source>
        <dbReference type="Proteomes" id="UP000190852"/>
    </source>
</evidence>
<feature type="domain" description="TonB-dependent receptor plug" evidence="15">
    <location>
        <begin position="51"/>
        <end position="155"/>
    </location>
</feature>
<evidence type="ECO:0000256" key="10">
    <source>
        <dbReference type="ARBA" id="ARBA00023237"/>
    </source>
</evidence>
<dbReference type="SUPFAM" id="SSF56935">
    <property type="entry name" value="Porins"/>
    <property type="match status" value="1"/>
</dbReference>
<dbReference type="GO" id="GO:0009279">
    <property type="term" value="C:cell outer membrane"/>
    <property type="evidence" value="ECO:0007669"/>
    <property type="project" value="UniProtKB-SubCell"/>
</dbReference>
<keyword evidence="10 11" id="KW-0998">Cell outer membrane</keyword>
<reference evidence="17" key="1">
    <citation type="submission" date="2017-02" db="EMBL/GenBank/DDBJ databases">
        <authorList>
            <person name="Varghese N."/>
            <person name="Submissions S."/>
        </authorList>
    </citation>
    <scope>NUCLEOTIDE SEQUENCE [LARGE SCALE GENOMIC DNA]</scope>
    <source>
        <strain evidence="17">DSM 24967</strain>
    </source>
</reference>
<keyword evidence="16" id="KW-0675">Receptor</keyword>
<accession>A0A1T5CG50</accession>
<dbReference type="InterPro" id="IPR039426">
    <property type="entry name" value="TonB-dep_rcpt-like"/>
</dbReference>
<dbReference type="EMBL" id="FUYQ01000012">
    <property type="protein sequence ID" value="SKB58458.1"/>
    <property type="molecule type" value="Genomic_DNA"/>
</dbReference>
<dbReference type="PANTHER" id="PTHR32552:SF81">
    <property type="entry name" value="TONB-DEPENDENT OUTER MEMBRANE RECEPTOR"/>
    <property type="match status" value="1"/>
</dbReference>
<proteinExistence type="inferred from homology"/>
<evidence type="ECO:0000256" key="3">
    <source>
        <dbReference type="ARBA" id="ARBA00022452"/>
    </source>
</evidence>
<dbReference type="InterPro" id="IPR036942">
    <property type="entry name" value="Beta-barrel_TonB_sf"/>
</dbReference>
<evidence type="ECO:0000256" key="4">
    <source>
        <dbReference type="ARBA" id="ARBA00022496"/>
    </source>
</evidence>
<keyword evidence="13" id="KW-0732">Signal</keyword>
<evidence type="ECO:0000256" key="1">
    <source>
        <dbReference type="ARBA" id="ARBA00004571"/>
    </source>
</evidence>
<evidence type="ECO:0000256" key="6">
    <source>
        <dbReference type="ARBA" id="ARBA00023004"/>
    </source>
</evidence>
<keyword evidence="7" id="KW-0406">Ion transport</keyword>
<feature type="chain" id="PRO_5012752665" evidence="13">
    <location>
        <begin position="23"/>
        <end position="771"/>
    </location>
</feature>
<sequence>MKQLYLFALYLAGLFIVCDAKAIQDNATDTLRIYHMDEVVVTSSTKETNNLRKLPGSVTILSPQTIGGNQIESVKDLSSYVPNFFIPDYGSKMTSAVYIRGIGTRNSGQSVGLYVNDAPYMDKSTFDFELTDIQRIEVLRGPQGTLYGRNAMGGIINIYTLSPFDYQGTKLSVSAGNYGQFKAKASHYNKLSENVALSIGGYYDRNDGFFTNSFNGKKADKEESVGARMGLEWMISPRFKATYNFSFDYSEQGAFPYGLYNPETKETAAVNINDSSTYNRRMIGNQLRLEYKSNQFTLSSTTGYRHLKDNMNMDQDFSPLSIFTLNQKQKQNAFSQEIALKSNQPTNYQWSVGLYGFYDDLHTDGPVTFKEDGVKTVLQSVFDRLKASIPRMPQLIILDEQIYIPGSFDTPTYGLALYHQSTINNLFTEGLSLTAGIRLDYEKAEMDYHSEASMHFGMQMAPGMPMITLPELPTSVMDGSINQDSWQVLPKISLKYECTPRTFTYISAARGYKAGGYNVQMFADLIQDQLKYDLMSAYAPQMAVEPSPVKDVASYKPEYSWNYEAGIKSELIDKRLTAELTLFYMDLRDIQLTKFVNSGNGRMITNGGKARSLGAEVTIQARITSNLTANINYGYTNATFRNYFHEEKQGSEIIRIDYKGNHIPYTPSHTFSAGLQYSKLLNNCWLDQFTASAQYSGAGKIWWTEKNDIGQDFNGTVNAKVGVRKGNIKLDVWTRNLLDADYTAFYFESFGNPYMQKGKPFQVGAEVSVAF</sequence>
<evidence type="ECO:0000256" key="2">
    <source>
        <dbReference type="ARBA" id="ARBA00022448"/>
    </source>
</evidence>
<comment type="similarity">
    <text evidence="11 12">Belongs to the TonB-dependent receptor family.</text>
</comment>
<keyword evidence="4" id="KW-0410">Iron transport</keyword>
<keyword evidence="9 11" id="KW-0472">Membrane</keyword>
<dbReference type="GO" id="GO:0006826">
    <property type="term" value="P:iron ion transport"/>
    <property type="evidence" value="ECO:0007669"/>
    <property type="project" value="UniProtKB-KW"/>
</dbReference>
<organism evidence="16 17">
    <name type="scientific">Parabacteroides chartae</name>
    <dbReference type="NCBI Taxonomy" id="1037355"/>
    <lineage>
        <taxon>Bacteria</taxon>
        <taxon>Pseudomonadati</taxon>
        <taxon>Bacteroidota</taxon>
        <taxon>Bacteroidia</taxon>
        <taxon>Bacteroidales</taxon>
        <taxon>Tannerellaceae</taxon>
        <taxon>Parabacteroides</taxon>
    </lineage>
</organism>
<evidence type="ECO:0000256" key="7">
    <source>
        <dbReference type="ARBA" id="ARBA00023065"/>
    </source>
</evidence>
<keyword evidence="8 12" id="KW-0798">TonB box</keyword>
<keyword evidence="5 11" id="KW-0812">Transmembrane</keyword>
<dbReference type="AlphaFoldDB" id="A0A1T5CG50"/>